<organism evidence="1 2">
    <name type="scientific">Silvimonas iriomotensis</name>
    <dbReference type="NCBI Taxonomy" id="449662"/>
    <lineage>
        <taxon>Bacteria</taxon>
        <taxon>Pseudomonadati</taxon>
        <taxon>Pseudomonadota</taxon>
        <taxon>Betaproteobacteria</taxon>
        <taxon>Neisseriales</taxon>
        <taxon>Chitinibacteraceae</taxon>
        <taxon>Silvimonas</taxon>
    </lineage>
</organism>
<sequence length="260" mass="29009">MVVNTRLDLLQRLQEIGQSLEHSGEALALFGLGSAGIERERMDQWSDLDFFAIAKDGKKARLIDLLDWLSNIRPLAFAYRNTIDGHKVMFDDGIFCEFAVFELDELPRIFYSPGQMVWAAPGVPDTICQPIAQPPAARTESWLIGEILGNVYVGLGRYARGERLSGFRLVQVDAVNRVLELTALAAAPAAPTDRFAPERRFEFRYPDQAVAPFMPGYTATPQAALHVLDWLKARYPVNEAMDQAIRQIAAEILSRTQATA</sequence>
<dbReference type="InterPro" id="IPR043519">
    <property type="entry name" value="NT_sf"/>
</dbReference>
<name>A0ABQ2PA26_9NEIS</name>
<comment type="caution">
    <text evidence="1">The sequence shown here is derived from an EMBL/GenBank/DDBJ whole genome shotgun (WGS) entry which is preliminary data.</text>
</comment>
<dbReference type="Gene3D" id="3.30.460.10">
    <property type="entry name" value="Beta Polymerase, domain 2"/>
    <property type="match status" value="1"/>
</dbReference>
<gene>
    <name evidence="1" type="ORF">GCM10010970_21020</name>
</gene>
<keyword evidence="2" id="KW-1185">Reference proteome</keyword>
<dbReference type="Proteomes" id="UP000637267">
    <property type="component" value="Unassembled WGS sequence"/>
</dbReference>
<evidence type="ECO:0000313" key="2">
    <source>
        <dbReference type="Proteomes" id="UP000637267"/>
    </source>
</evidence>
<protein>
    <recommendedName>
        <fullName evidence="3">Nucleotidyltransferase domain-containing protein</fullName>
    </recommendedName>
</protein>
<proteinExistence type="predicted"/>
<dbReference type="EMBL" id="BMLX01000002">
    <property type="protein sequence ID" value="GGP21547.1"/>
    <property type="molecule type" value="Genomic_DNA"/>
</dbReference>
<evidence type="ECO:0000313" key="1">
    <source>
        <dbReference type="EMBL" id="GGP21547.1"/>
    </source>
</evidence>
<reference evidence="2" key="1">
    <citation type="journal article" date="2019" name="Int. J. Syst. Evol. Microbiol.">
        <title>The Global Catalogue of Microorganisms (GCM) 10K type strain sequencing project: providing services to taxonomists for standard genome sequencing and annotation.</title>
        <authorList>
            <consortium name="The Broad Institute Genomics Platform"/>
            <consortium name="The Broad Institute Genome Sequencing Center for Infectious Disease"/>
            <person name="Wu L."/>
            <person name="Ma J."/>
        </authorList>
    </citation>
    <scope>NUCLEOTIDE SEQUENCE [LARGE SCALE GENOMIC DNA]</scope>
    <source>
        <strain evidence="2">CGMCC 1.8859</strain>
    </source>
</reference>
<accession>A0ABQ2PA26</accession>
<evidence type="ECO:0008006" key="3">
    <source>
        <dbReference type="Google" id="ProtNLM"/>
    </source>
</evidence>